<evidence type="ECO:0000256" key="1">
    <source>
        <dbReference type="ARBA" id="ARBA00022801"/>
    </source>
</evidence>
<keyword evidence="3" id="KW-1185">Reference proteome</keyword>
<name>A0A3A1YP21_9GAMM</name>
<accession>A0A3A1YP21</accession>
<dbReference type="Gene3D" id="1.50.10.10">
    <property type="match status" value="1"/>
</dbReference>
<organism evidence="2 3">
    <name type="scientific">Psittacicella hinzii</name>
    <dbReference type="NCBI Taxonomy" id="2028575"/>
    <lineage>
        <taxon>Bacteria</taxon>
        <taxon>Pseudomonadati</taxon>
        <taxon>Pseudomonadota</taxon>
        <taxon>Gammaproteobacteria</taxon>
        <taxon>Pasteurellales</taxon>
        <taxon>Psittacicellaceae</taxon>
        <taxon>Psittacicella</taxon>
    </lineage>
</organism>
<comment type="caution">
    <text evidence="2">The sequence shown here is derived from an EMBL/GenBank/DDBJ whole genome shotgun (WGS) entry which is preliminary data.</text>
</comment>
<proteinExistence type="predicted"/>
<dbReference type="OrthoDB" id="258246at2"/>
<dbReference type="InterPro" id="IPR010905">
    <property type="entry name" value="Glyco_hydro_88"/>
</dbReference>
<dbReference type="InterPro" id="IPR008928">
    <property type="entry name" value="6-hairpin_glycosidase_sf"/>
</dbReference>
<dbReference type="AlphaFoldDB" id="A0A3A1YP21"/>
<gene>
    <name evidence="2" type="ORF">CKF58_02570</name>
</gene>
<evidence type="ECO:0000313" key="3">
    <source>
        <dbReference type="Proteomes" id="UP000265916"/>
    </source>
</evidence>
<dbReference type="Proteomes" id="UP000265916">
    <property type="component" value="Unassembled WGS sequence"/>
</dbReference>
<dbReference type="PANTHER" id="PTHR33886">
    <property type="entry name" value="UNSATURATED RHAMNOGALACTURONAN HYDROLASE (EUROFUNG)"/>
    <property type="match status" value="1"/>
</dbReference>
<dbReference type="Pfam" id="PF07470">
    <property type="entry name" value="Glyco_hydro_88"/>
    <property type="match status" value="1"/>
</dbReference>
<keyword evidence="1 2" id="KW-0378">Hydrolase</keyword>
<dbReference type="GO" id="GO:0016787">
    <property type="term" value="F:hydrolase activity"/>
    <property type="evidence" value="ECO:0007669"/>
    <property type="project" value="UniProtKB-KW"/>
</dbReference>
<dbReference type="InterPro" id="IPR052043">
    <property type="entry name" value="PolySaccharide_Degr_Enz"/>
</dbReference>
<reference evidence="2 3" key="1">
    <citation type="submission" date="2017-08" db="EMBL/GenBank/DDBJ databases">
        <title>Reclassification of Bisgaard taxon 37 and 44.</title>
        <authorList>
            <person name="Christensen H."/>
        </authorList>
    </citation>
    <scope>NUCLEOTIDE SEQUENCE [LARGE SCALE GENOMIC DNA]</scope>
    <source>
        <strain evidence="2 3">111</strain>
    </source>
</reference>
<dbReference type="PANTHER" id="PTHR33886:SF8">
    <property type="entry name" value="UNSATURATED RHAMNOGALACTURONAN HYDROLASE (EUROFUNG)"/>
    <property type="match status" value="1"/>
</dbReference>
<dbReference type="EMBL" id="NRJG01000037">
    <property type="protein sequence ID" value="RIY39246.1"/>
    <property type="molecule type" value="Genomic_DNA"/>
</dbReference>
<dbReference type="GO" id="GO:0005975">
    <property type="term" value="P:carbohydrate metabolic process"/>
    <property type="evidence" value="ECO:0007669"/>
    <property type="project" value="InterPro"/>
</dbReference>
<dbReference type="SUPFAM" id="SSF48208">
    <property type="entry name" value="Six-hairpin glycosidases"/>
    <property type="match status" value="1"/>
</dbReference>
<protein>
    <submittedName>
        <fullName evidence="2">Glycosyl hydrolase family 88</fullName>
    </submittedName>
</protein>
<dbReference type="InterPro" id="IPR012341">
    <property type="entry name" value="6hp_glycosidase-like_sf"/>
</dbReference>
<sequence>MADFFAPATVYNYMRRVYDYQVANTVRTVVRRTGKLRYIRNTDWERGVFWSAVGQAWTQTQDPTYRQGLLNYTLQTGFRPGNSPRFADDQVCIAGYMDIYPEFNQPDLLDYSRAHLDVMLNEPASGAKDWYWCDALYMAPPSFHALSKVTGEPAYAQYAHKAYWEGLEALWDEQTDLVYRDARFIPNAEGTELREANGEKIFWSRGIGWVLASFARIFRYLDPQIIPQEEQERYRSYFKRLAKAIVPYQHADGFWRASLLDPQTFPNPESSATALITYGLAWGYNQGLLDESYLPYIAKGWQGLTTAVHPNGMLGWVQLPAFNPRPVQFTDNIEYGAGAFLLAGCEVAQINSAALAAALQEKA</sequence>
<evidence type="ECO:0000313" key="2">
    <source>
        <dbReference type="EMBL" id="RIY39246.1"/>
    </source>
</evidence>
<dbReference type="RefSeq" id="WP_119530584.1">
    <property type="nucleotide sequence ID" value="NZ_JBHSSP010000022.1"/>
</dbReference>